<gene>
    <name evidence="1" type="ORF">A3A78_02715</name>
</gene>
<name>A0A1F4VFE8_UNCKA</name>
<evidence type="ECO:0008006" key="3">
    <source>
        <dbReference type="Google" id="ProtNLM"/>
    </source>
</evidence>
<proteinExistence type="predicted"/>
<dbReference type="EMBL" id="MEVI01000001">
    <property type="protein sequence ID" value="OGC55927.1"/>
    <property type="molecule type" value="Genomic_DNA"/>
</dbReference>
<protein>
    <recommendedName>
        <fullName evidence="3">DUF4340 domain-containing protein</fullName>
    </recommendedName>
</protein>
<reference evidence="1 2" key="1">
    <citation type="journal article" date="2016" name="Nat. Commun.">
        <title>Thousands of microbial genomes shed light on interconnected biogeochemical processes in an aquifer system.</title>
        <authorList>
            <person name="Anantharaman K."/>
            <person name="Brown C.T."/>
            <person name="Hug L.A."/>
            <person name="Sharon I."/>
            <person name="Castelle C.J."/>
            <person name="Probst A.J."/>
            <person name="Thomas B.C."/>
            <person name="Singh A."/>
            <person name="Wilkins M.J."/>
            <person name="Karaoz U."/>
            <person name="Brodie E.L."/>
            <person name="Williams K.H."/>
            <person name="Hubbard S.S."/>
            <person name="Banfield J.F."/>
        </authorList>
    </citation>
    <scope>NUCLEOTIDE SEQUENCE [LARGE SCALE GENOMIC DNA]</scope>
</reference>
<dbReference type="AlphaFoldDB" id="A0A1F4VFE8"/>
<evidence type="ECO:0000313" key="2">
    <source>
        <dbReference type="Proteomes" id="UP000176504"/>
    </source>
</evidence>
<comment type="caution">
    <text evidence="1">The sequence shown here is derived from an EMBL/GenBank/DDBJ whole genome shotgun (WGS) entry which is preliminary data.</text>
</comment>
<accession>A0A1F4VFE8</accession>
<organism evidence="1 2">
    <name type="scientific">candidate division WWE3 bacterium RIFCSPLOWO2_01_FULL_41_18</name>
    <dbReference type="NCBI Taxonomy" id="1802625"/>
    <lineage>
        <taxon>Bacteria</taxon>
        <taxon>Katanobacteria</taxon>
    </lineage>
</organism>
<dbReference type="Proteomes" id="UP000176504">
    <property type="component" value="Unassembled WGS sequence"/>
</dbReference>
<sequence>MFERIYNFFQSRRALALLIGAFTLLILAAFFQNPSLFRLPLTQKEKEEIAAKQREIVQNVSKEGDKKIDFLGLDNKGVFVNVSVAEDSLQKVNKDSYVFLAQGKGIRDLTKELNIKEVVYEYDREVRFYINTTAEIFIRGYVDYLNNALPLDKRNELSFQTVYTGRTEENVEGDEYISGENVPNPTHENFFYNLLLNGSLLIQTAGTGGMVLTKPIDGKGDVLVTMQKFFPEKITVQSKREFAAGSFKFRPSIPKDPTYSFDLDRKLSASDFTVRPGSLQKLYLYDSANGYLVPFLSQEALMRDLRTRRDIVYLLTQF</sequence>
<evidence type="ECO:0000313" key="1">
    <source>
        <dbReference type="EMBL" id="OGC55927.1"/>
    </source>
</evidence>